<dbReference type="PANTHER" id="PTHR33908">
    <property type="entry name" value="MANNOSYLTRANSFERASE YKCB-RELATED"/>
    <property type="match status" value="1"/>
</dbReference>
<evidence type="ECO:0000256" key="3">
    <source>
        <dbReference type="ARBA" id="ARBA00022676"/>
    </source>
</evidence>
<sequence>MKQYTRLLYLLALLRLIIPYFLQNSIYQPHRDEFLYLSEGSHMAWGYMEVPPMLSVFAWLTNLFGGSMFWIKFWPSLFGSLTFLLVGRIILSLGGRAFALILGWLPFLIDGYVRVFFLFQPNCIEIFFWTLIGFSLVRYIQTLQNKWLYLFGVAVGLGLLSKYTVAFYTTSILVSLLITRHRKIFLNKHLYYAGAIAFLTFLPNLVWQYNHRFPVFFHMHELQEYQLQYVSPVSFIAGQIFMNLPMIFVWIAGLFFLVFAERGKLYRAFGWAYILIILFLLVMHGKDYYALGAYPILFAFGAYHLEAVTTGRLKWTRYAMLIFGLTLGAYAMPVALPVAKPETLHKYYEKSGVANTGALTWEDQKKHPLPQDFADMMGWKEIALKTADVYYGLHDSIRIHTLIYCRSYGVAGAINYYGREYHLPEVYSDNATFLLWMPDVYKVRAIILIGHNMPDSSETAYRQFATYTVVDSLSMPLARENGLKFAVFRNPSDSVNEVIERIIAGHKKRFIR</sequence>
<feature type="transmembrane region" description="Helical" evidence="8">
    <location>
        <begin position="318"/>
        <end position="336"/>
    </location>
</feature>
<comment type="subcellular location">
    <subcellularLocation>
        <location evidence="1">Cell membrane</location>
        <topology evidence="1">Multi-pass membrane protein</topology>
    </subcellularLocation>
</comment>
<feature type="transmembrane region" description="Helical" evidence="8">
    <location>
        <begin position="7"/>
        <end position="23"/>
    </location>
</feature>
<evidence type="ECO:0000259" key="9">
    <source>
        <dbReference type="Pfam" id="PF13231"/>
    </source>
</evidence>
<feature type="transmembrane region" description="Helical" evidence="8">
    <location>
        <begin position="229"/>
        <end position="258"/>
    </location>
</feature>
<gene>
    <name evidence="10" type="ORF">QJ048_01465</name>
</gene>
<feature type="transmembrane region" description="Helical" evidence="8">
    <location>
        <begin position="147"/>
        <end position="178"/>
    </location>
</feature>
<evidence type="ECO:0000256" key="5">
    <source>
        <dbReference type="ARBA" id="ARBA00022692"/>
    </source>
</evidence>
<keyword evidence="5 8" id="KW-0812">Transmembrane</keyword>
<dbReference type="EMBL" id="JASBRG010000001">
    <property type="protein sequence ID" value="MDI3318416.1"/>
    <property type="molecule type" value="Genomic_DNA"/>
</dbReference>
<evidence type="ECO:0000256" key="2">
    <source>
        <dbReference type="ARBA" id="ARBA00022475"/>
    </source>
</evidence>
<keyword evidence="7 8" id="KW-0472">Membrane</keyword>
<reference evidence="10 11" key="1">
    <citation type="submission" date="2023-05" db="EMBL/GenBank/DDBJ databases">
        <title>Genome sequence of Pinibacter sp. MAH-24.</title>
        <authorList>
            <person name="Huq M.A."/>
        </authorList>
    </citation>
    <scope>NUCLEOTIDE SEQUENCE [LARGE SCALE GENOMIC DNA]</scope>
    <source>
        <strain evidence="10 11">MAH-24</strain>
    </source>
</reference>
<keyword evidence="3" id="KW-0328">Glycosyltransferase</keyword>
<organism evidence="10 11">
    <name type="scientific">Pinibacter soli</name>
    <dbReference type="NCBI Taxonomy" id="3044211"/>
    <lineage>
        <taxon>Bacteria</taxon>
        <taxon>Pseudomonadati</taxon>
        <taxon>Bacteroidota</taxon>
        <taxon>Chitinophagia</taxon>
        <taxon>Chitinophagales</taxon>
        <taxon>Chitinophagaceae</taxon>
        <taxon>Pinibacter</taxon>
    </lineage>
</organism>
<keyword evidence="2" id="KW-1003">Cell membrane</keyword>
<evidence type="ECO:0000256" key="7">
    <source>
        <dbReference type="ARBA" id="ARBA00023136"/>
    </source>
</evidence>
<keyword evidence="6 8" id="KW-1133">Transmembrane helix</keyword>
<feature type="domain" description="Glycosyltransferase RgtA/B/C/D-like" evidence="9">
    <location>
        <begin position="50"/>
        <end position="207"/>
    </location>
</feature>
<dbReference type="PANTHER" id="PTHR33908:SF11">
    <property type="entry name" value="MEMBRANE PROTEIN"/>
    <property type="match status" value="1"/>
</dbReference>
<evidence type="ECO:0000256" key="8">
    <source>
        <dbReference type="SAM" id="Phobius"/>
    </source>
</evidence>
<proteinExistence type="predicted"/>
<feature type="transmembrane region" description="Helical" evidence="8">
    <location>
        <begin position="190"/>
        <end position="209"/>
    </location>
</feature>
<feature type="transmembrane region" description="Helical" evidence="8">
    <location>
        <begin position="43"/>
        <end position="61"/>
    </location>
</feature>
<dbReference type="InterPro" id="IPR038731">
    <property type="entry name" value="RgtA/B/C-like"/>
</dbReference>
<evidence type="ECO:0000256" key="1">
    <source>
        <dbReference type="ARBA" id="ARBA00004651"/>
    </source>
</evidence>
<accession>A0ABT6R778</accession>
<feature type="transmembrane region" description="Helical" evidence="8">
    <location>
        <begin position="97"/>
        <end position="117"/>
    </location>
</feature>
<protein>
    <submittedName>
        <fullName evidence="10">Glycosyltransferase family 39 protein</fullName>
    </submittedName>
</protein>
<evidence type="ECO:0000313" key="10">
    <source>
        <dbReference type="EMBL" id="MDI3318416.1"/>
    </source>
</evidence>
<dbReference type="Pfam" id="PF13231">
    <property type="entry name" value="PMT_2"/>
    <property type="match status" value="1"/>
</dbReference>
<keyword evidence="11" id="KW-1185">Reference proteome</keyword>
<comment type="caution">
    <text evidence="10">The sequence shown here is derived from an EMBL/GenBank/DDBJ whole genome shotgun (WGS) entry which is preliminary data.</text>
</comment>
<keyword evidence="4" id="KW-0808">Transferase</keyword>
<feature type="transmembrane region" description="Helical" evidence="8">
    <location>
        <begin position="73"/>
        <end position="91"/>
    </location>
</feature>
<dbReference type="InterPro" id="IPR050297">
    <property type="entry name" value="LipidA_mod_glycosyltrf_83"/>
</dbReference>
<feature type="transmembrane region" description="Helical" evidence="8">
    <location>
        <begin position="124"/>
        <end position="141"/>
    </location>
</feature>
<evidence type="ECO:0000256" key="4">
    <source>
        <dbReference type="ARBA" id="ARBA00022679"/>
    </source>
</evidence>
<feature type="transmembrane region" description="Helical" evidence="8">
    <location>
        <begin position="288"/>
        <end position="306"/>
    </location>
</feature>
<evidence type="ECO:0000313" key="11">
    <source>
        <dbReference type="Proteomes" id="UP001226434"/>
    </source>
</evidence>
<feature type="transmembrane region" description="Helical" evidence="8">
    <location>
        <begin position="265"/>
        <end position="282"/>
    </location>
</feature>
<evidence type="ECO:0000256" key="6">
    <source>
        <dbReference type="ARBA" id="ARBA00022989"/>
    </source>
</evidence>
<name>A0ABT6R778_9BACT</name>
<dbReference type="RefSeq" id="WP_282332548.1">
    <property type="nucleotide sequence ID" value="NZ_JASBRG010000001.1"/>
</dbReference>
<dbReference type="Proteomes" id="UP001226434">
    <property type="component" value="Unassembled WGS sequence"/>
</dbReference>